<evidence type="ECO:0000313" key="2">
    <source>
        <dbReference type="EMBL" id="TYT61642.1"/>
    </source>
</evidence>
<keyword evidence="1" id="KW-0812">Transmembrane</keyword>
<dbReference type="AlphaFoldDB" id="A0A5D5APF9"/>
<dbReference type="Pfam" id="PF01917">
    <property type="entry name" value="Flagellin_arch-type"/>
    <property type="match status" value="1"/>
</dbReference>
<dbReference type="Proteomes" id="UP000324104">
    <property type="component" value="Unassembled WGS sequence"/>
</dbReference>
<dbReference type="InterPro" id="IPR002774">
    <property type="entry name" value="Flagellin_arc-type"/>
</dbReference>
<feature type="transmembrane region" description="Helical" evidence="1">
    <location>
        <begin position="6"/>
        <end position="30"/>
    </location>
</feature>
<sequence length="163" mass="17404">MASVSTSHLIMFIASVIVAASVAGTVILEVNQMSTAIEMQSSNVATEVETDIAITSDPGHPESIYDPETETVSVLVKNVGSETLQVHRSAIDVLVDGRYVSNDHLAVERLDVDANSWRSGGIVEVTIDVGEIEDLEVDGDTRVTTIVHGNEDSIDFHVANNAD</sequence>
<proteinExistence type="predicted"/>
<keyword evidence="1" id="KW-0472">Membrane</keyword>
<dbReference type="PANTHER" id="PTHR42200:SF2">
    <property type="entry name" value="ARCHAEAL FLAGELLA-RELATED PROTEIN F"/>
    <property type="match status" value="1"/>
</dbReference>
<dbReference type="GO" id="GO:0005198">
    <property type="term" value="F:structural molecule activity"/>
    <property type="evidence" value="ECO:0007669"/>
    <property type="project" value="InterPro"/>
</dbReference>
<keyword evidence="3" id="KW-1185">Reference proteome</keyword>
<gene>
    <name evidence="2" type="ORF">FYC77_12285</name>
</gene>
<keyword evidence="2" id="KW-0282">Flagellum</keyword>
<comment type="caution">
    <text evidence="2">The sequence shown here is derived from an EMBL/GenBank/DDBJ whole genome shotgun (WGS) entry which is preliminary data.</text>
</comment>
<evidence type="ECO:0000256" key="1">
    <source>
        <dbReference type="SAM" id="Phobius"/>
    </source>
</evidence>
<protein>
    <submittedName>
        <fullName evidence="2">Flagellin</fullName>
    </submittedName>
</protein>
<organism evidence="2 3">
    <name type="scientific">Natrialba swarupiae</name>
    <dbReference type="NCBI Taxonomy" id="2448032"/>
    <lineage>
        <taxon>Archaea</taxon>
        <taxon>Methanobacteriati</taxon>
        <taxon>Methanobacteriota</taxon>
        <taxon>Stenosarchaea group</taxon>
        <taxon>Halobacteria</taxon>
        <taxon>Halobacteriales</taxon>
        <taxon>Natrialbaceae</taxon>
        <taxon>Natrialba</taxon>
    </lineage>
</organism>
<keyword evidence="2" id="KW-0969">Cilium</keyword>
<dbReference type="GO" id="GO:0097588">
    <property type="term" value="P:archaeal or bacterial-type flagellum-dependent cell motility"/>
    <property type="evidence" value="ECO:0007669"/>
    <property type="project" value="InterPro"/>
</dbReference>
<keyword evidence="1" id="KW-1133">Transmembrane helix</keyword>
<reference evidence="2 3" key="1">
    <citation type="submission" date="2019-08" db="EMBL/GenBank/DDBJ databases">
        <title>Archaea genome.</title>
        <authorList>
            <person name="Kajale S."/>
            <person name="Shouche Y."/>
            <person name="Deshpande N."/>
            <person name="Sharma A."/>
        </authorList>
    </citation>
    <scope>NUCLEOTIDE SEQUENCE [LARGE SCALE GENOMIC DNA]</scope>
    <source>
        <strain evidence="2 3">ESP3B_9</strain>
    </source>
</reference>
<dbReference type="PANTHER" id="PTHR42200">
    <property type="entry name" value="ARCHAEAL FLAGELLA-RELATED PROTEIN F-RELATED"/>
    <property type="match status" value="1"/>
</dbReference>
<name>A0A5D5APF9_9EURY</name>
<dbReference type="EMBL" id="VTAW01000015">
    <property type="protein sequence ID" value="TYT61642.1"/>
    <property type="molecule type" value="Genomic_DNA"/>
</dbReference>
<evidence type="ECO:0000313" key="3">
    <source>
        <dbReference type="Proteomes" id="UP000324104"/>
    </source>
</evidence>
<dbReference type="RefSeq" id="WP_149081791.1">
    <property type="nucleotide sequence ID" value="NZ_VTAW01000015.1"/>
</dbReference>
<accession>A0A5D5APF9</accession>
<keyword evidence="2" id="KW-0966">Cell projection</keyword>